<dbReference type="GO" id="GO:0016887">
    <property type="term" value="F:ATP hydrolysis activity"/>
    <property type="evidence" value="ECO:0007669"/>
    <property type="project" value="InterPro"/>
</dbReference>
<dbReference type="SUPFAM" id="SSF55874">
    <property type="entry name" value="ATPase domain of HSP90 chaperone/DNA topoisomerase II/histidine kinase"/>
    <property type="match status" value="1"/>
</dbReference>
<dbReference type="SUPFAM" id="SSF118116">
    <property type="entry name" value="DNA mismatch repair protein MutL"/>
    <property type="match status" value="1"/>
</dbReference>
<dbReference type="HOGENOM" id="CLU_005415_1_0_1"/>
<dbReference type="PANTHER" id="PTHR10073">
    <property type="entry name" value="DNA MISMATCH REPAIR PROTEIN MLH, PMS, MUTL"/>
    <property type="match status" value="1"/>
</dbReference>
<dbReference type="AlphaFoldDB" id="Q6CTU3"/>
<dbReference type="InterPro" id="IPR042120">
    <property type="entry name" value="MutL_C_dimsub"/>
</dbReference>
<dbReference type="KEGG" id="kla:KLLA0_C10032g"/>
<sequence>MSIKRLDDTVSSRLKSHESVVSTTAVVRELVQNSVDADATKIKVDINTERFIIEVQDNGFGITPSDLNLLGGHNITSKLESLQQLPAISSYGFRGEALHLMLQCSKVLIISKSKDYSGIWARELPAPAFISDEGKFPLMKGALSGTVIKISDVFYNYPVRRKMMEKQSISDLVSAIRTEILTVLIKFPTLDVSVFINQQLRISSIAVSTLEPYPKQLDTCFHNIFGEILPRKQLKFVSASFKSHTVKGIVSINPIQSKDYQYIFINGRKYSDSRFFSAVNKLFQSTKYVEKNWDSYSVKSVGSPYSAYPLFIIGCEVPLEISDLIQDPGKTIFQSGTLKTLCPLILNVMSSFLKHLGYEPGVDVSTFDNSSYFETAHYFTNTKRVELAVKPTNKHANGNRVHKPQNNKVLEILKSPPRTRGIFSRLLENTTGGRQCRDHHYDSEFDIQKLNLAGTESSYLKNHAVSDFKLSKSQIRNFEVIQQVDLKFILVKSGGTLLMLDQHACHERILVENMLKETIIKCMNKCFNYVKLNMKMNISAEEAGWFRESIPEFDTWGIVLEIKDIDTRSSVIELIKAPEFFHEKIKHDSAFLKHVLLQHIYDLRSSKRRRITQLMKEQHSSNKWWIMVPHMPRVYTEIINSKSCRSAIMFGTSLSRTECDVMISDLSKCQQPFHCAHGRPSVVPIVEINDSIFGFSDKDYEILL</sequence>
<name>Q6CTU3_KLULA</name>
<dbReference type="eggNOG" id="KOG1977">
    <property type="taxonomic scope" value="Eukaryota"/>
</dbReference>
<dbReference type="InParanoid" id="Q6CTU3"/>
<dbReference type="InterPro" id="IPR038973">
    <property type="entry name" value="MutL/Mlh/Pms-like"/>
</dbReference>
<dbReference type="PANTHER" id="PTHR10073:SF47">
    <property type="entry name" value="DNA MISMATCH REPAIR PROTEIN MLH3"/>
    <property type="match status" value="1"/>
</dbReference>
<dbReference type="OMA" id="FECAHGR"/>
<dbReference type="InterPro" id="IPR036890">
    <property type="entry name" value="HATPase_C_sf"/>
</dbReference>
<dbReference type="GO" id="GO:0061982">
    <property type="term" value="P:meiosis I cell cycle process"/>
    <property type="evidence" value="ECO:0007669"/>
    <property type="project" value="UniProtKB-ARBA"/>
</dbReference>
<proteinExistence type="inferred from homology"/>
<dbReference type="CDD" id="cd03486">
    <property type="entry name" value="MutL_Trans_MLH3"/>
    <property type="match status" value="1"/>
</dbReference>
<evidence type="ECO:0000259" key="3">
    <source>
        <dbReference type="SMART" id="SM00853"/>
    </source>
</evidence>
<comment type="similarity">
    <text evidence="1">Belongs to the DNA mismatch repair MutL/HexB family.</text>
</comment>
<dbReference type="GO" id="GO:0005524">
    <property type="term" value="F:ATP binding"/>
    <property type="evidence" value="ECO:0007669"/>
    <property type="project" value="InterPro"/>
</dbReference>
<dbReference type="InterPro" id="IPR014762">
    <property type="entry name" value="DNA_mismatch_repair_CS"/>
</dbReference>
<evidence type="ECO:0000256" key="2">
    <source>
        <dbReference type="ARBA" id="ARBA00022763"/>
    </source>
</evidence>
<dbReference type="Proteomes" id="UP000000598">
    <property type="component" value="Chromosome C"/>
</dbReference>
<dbReference type="Pfam" id="PF13589">
    <property type="entry name" value="HATPase_c_3"/>
    <property type="match status" value="1"/>
</dbReference>
<dbReference type="InterPro" id="IPR014721">
    <property type="entry name" value="Ribsml_uS5_D2-typ_fold_subgr"/>
</dbReference>
<dbReference type="Gene3D" id="3.30.1540.20">
    <property type="entry name" value="MutL, C-terminal domain, dimerisation subdomain"/>
    <property type="match status" value="2"/>
</dbReference>
<dbReference type="NCBIfam" id="TIGR00585">
    <property type="entry name" value="mutl"/>
    <property type="match status" value="1"/>
</dbReference>
<gene>
    <name evidence="4" type="ORF">KLLA0_C10032g</name>
</gene>
<reference evidence="4 5" key="1">
    <citation type="journal article" date="2004" name="Nature">
        <title>Genome evolution in yeasts.</title>
        <authorList>
            <consortium name="Genolevures"/>
            <person name="Dujon B."/>
            <person name="Sherman D."/>
            <person name="Fischer G."/>
            <person name="Durrens P."/>
            <person name="Casaregola S."/>
            <person name="Lafontaine I."/>
            <person name="de Montigny J."/>
            <person name="Marck C."/>
            <person name="Neuveglise C."/>
            <person name="Talla E."/>
            <person name="Goffard N."/>
            <person name="Frangeul L."/>
            <person name="Aigle M."/>
            <person name="Anthouard V."/>
            <person name="Babour A."/>
            <person name="Barbe V."/>
            <person name="Barnay S."/>
            <person name="Blanchin S."/>
            <person name="Beckerich J.M."/>
            <person name="Beyne E."/>
            <person name="Bleykasten C."/>
            <person name="Boisrame A."/>
            <person name="Boyer J."/>
            <person name="Cattolico L."/>
            <person name="Confanioleri F."/>
            <person name="de Daruvar A."/>
            <person name="Despons L."/>
            <person name="Fabre E."/>
            <person name="Fairhead C."/>
            <person name="Ferry-Dumazet H."/>
            <person name="Groppi A."/>
            <person name="Hantraye F."/>
            <person name="Hennequin C."/>
            <person name="Jauniaux N."/>
            <person name="Joyet P."/>
            <person name="Kachouri R."/>
            <person name="Kerrest A."/>
            <person name="Koszul R."/>
            <person name="Lemaire M."/>
            <person name="Lesur I."/>
            <person name="Ma L."/>
            <person name="Muller H."/>
            <person name="Nicaud J.M."/>
            <person name="Nikolski M."/>
            <person name="Oztas S."/>
            <person name="Ozier-Kalogeropoulos O."/>
            <person name="Pellenz S."/>
            <person name="Potier S."/>
            <person name="Richard G.F."/>
            <person name="Straub M.L."/>
            <person name="Suleau A."/>
            <person name="Swennene D."/>
            <person name="Tekaia F."/>
            <person name="Wesolowski-Louvel M."/>
            <person name="Westhof E."/>
            <person name="Wirth B."/>
            <person name="Zeniou-Meyer M."/>
            <person name="Zivanovic I."/>
            <person name="Bolotin-Fukuhara M."/>
            <person name="Thierry A."/>
            <person name="Bouchier C."/>
            <person name="Caudron B."/>
            <person name="Scarpelli C."/>
            <person name="Gaillardin C."/>
            <person name="Weissenbach J."/>
            <person name="Wincker P."/>
            <person name="Souciet J.L."/>
        </authorList>
    </citation>
    <scope>NUCLEOTIDE SEQUENCE [LARGE SCALE GENOMIC DNA]</scope>
    <source>
        <strain evidence="5">ATCC 8585 / CBS 2359 / DSM 70799 / NBRC 1267 / NRRL Y-1140 / WM37</strain>
    </source>
</reference>
<dbReference type="STRING" id="284590.Q6CTU3"/>
<dbReference type="Gene3D" id="3.30.230.10">
    <property type="match status" value="1"/>
</dbReference>
<keyword evidence="5" id="KW-1185">Reference proteome</keyword>
<dbReference type="GO" id="GO:0032300">
    <property type="term" value="C:mismatch repair complex"/>
    <property type="evidence" value="ECO:0007669"/>
    <property type="project" value="InterPro"/>
</dbReference>
<evidence type="ECO:0000313" key="5">
    <source>
        <dbReference type="Proteomes" id="UP000000598"/>
    </source>
</evidence>
<dbReference type="EMBL" id="CR382123">
    <property type="protein sequence ID" value="CAH01497.1"/>
    <property type="molecule type" value="Genomic_DNA"/>
</dbReference>
<dbReference type="InterPro" id="IPR014790">
    <property type="entry name" value="MutL_C"/>
</dbReference>
<feature type="domain" description="MutL C-terminal dimerisation" evidence="3">
    <location>
        <begin position="480"/>
        <end position="654"/>
    </location>
</feature>
<dbReference type="Pfam" id="PF08676">
    <property type="entry name" value="MutL_C"/>
    <property type="match status" value="1"/>
</dbReference>
<dbReference type="PROSITE" id="PS00058">
    <property type="entry name" value="DNA_MISMATCH_REPAIR_1"/>
    <property type="match status" value="1"/>
</dbReference>
<dbReference type="SMART" id="SM00853">
    <property type="entry name" value="MutL_C"/>
    <property type="match status" value="1"/>
</dbReference>
<dbReference type="InterPro" id="IPR037198">
    <property type="entry name" value="MutL_C_sf"/>
</dbReference>
<dbReference type="InterPro" id="IPR002099">
    <property type="entry name" value="MutL/Mlh/PMS"/>
</dbReference>
<dbReference type="FunCoup" id="Q6CTU3">
    <property type="interactions" value="513"/>
</dbReference>
<dbReference type="GO" id="GO:0006298">
    <property type="term" value="P:mismatch repair"/>
    <property type="evidence" value="ECO:0007669"/>
    <property type="project" value="InterPro"/>
</dbReference>
<evidence type="ECO:0000313" key="4">
    <source>
        <dbReference type="EMBL" id="CAH01497.1"/>
    </source>
</evidence>
<dbReference type="GO" id="GO:0030983">
    <property type="term" value="F:mismatched DNA binding"/>
    <property type="evidence" value="ECO:0007669"/>
    <property type="project" value="InterPro"/>
</dbReference>
<protein>
    <submittedName>
        <fullName evidence="4">KLLA0C10032p</fullName>
    </submittedName>
</protein>
<accession>Q6CTU3</accession>
<evidence type="ECO:0000256" key="1">
    <source>
        <dbReference type="ARBA" id="ARBA00006082"/>
    </source>
</evidence>
<dbReference type="Gene3D" id="3.30.565.10">
    <property type="entry name" value="Histidine kinase-like ATPase, C-terminal domain"/>
    <property type="match status" value="1"/>
</dbReference>
<organism evidence="4 5">
    <name type="scientific">Kluyveromyces lactis (strain ATCC 8585 / CBS 2359 / DSM 70799 / NBRC 1267 / NRRL Y-1140 / WM37)</name>
    <name type="common">Yeast</name>
    <name type="synonym">Candida sphaerica</name>
    <dbReference type="NCBI Taxonomy" id="284590"/>
    <lineage>
        <taxon>Eukaryota</taxon>
        <taxon>Fungi</taxon>
        <taxon>Dikarya</taxon>
        <taxon>Ascomycota</taxon>
        <taxon>Saccharomycotina</taxon>
        <taxon>Saccharomycetes</taxon>
        <taxon>Saccharomycetales</taxon>
        <taxon>Saccharomycetaceae</taxon>
        <taxon>Kluyveromyces</taxon>
    </lineage>
</organism>
<keyword evidence="2" id="KW-0227">DNA damage</keyword>
<dbReference type="PaxDb" id="284590-Q6CTU3"/>
<dbReference type="GO" id="GO:0140664">
    <property type="term" value="F:ATP-dependent DNA damage sensor activity"/>
    <property type="evidence" value="ECO:0007669"/>
    <property type="project" value="InterPro"/>
</dbReference>